<dbReference type="Gene3D" id="2.60.120.430">
    <property type="entry name" value="Galactose-binding lectin"/>
    <property type="match status" value="2"/>
</dbReference>
<dbReference type="Pfam" id="PF00560">
    <property type="entry name" value="LRR_1"/>
    <property type="match status" value="2"/>
</dbReference>
<dbReference type="Proteomes" id="UP001472677">
    <property type="component" value="Unassembled WGS sequence"/>
</dbReference>
<dbReference type="InterPro" id="IPR032675">
    <property type="entry name" value="LRR_dom_sf"/>
</dbReference>
<keyword evidence="3" id="KW-0732">Signal</keyword>
<evidence type="ECO:0000313" key="10">
    <source>
        <dbReference type="Proteomes" id="UP001472677"/>
    </source>
</evidence>
<sequence length="744" mass="82284">MSKRISFDSKFINPIMSFFFFLFLLSSALLPLSSSSLSYPYNTSFYIDCGYHSPSTDSYNVSWLADDFFTGGSTAVVSDPLHFHLQHEKTLRYFPLSSGKKNCYNVPLPPGRYYIRTFTVYDNYDGKSHPPSFDASVEGTLVFSWRSPWAEGIARDGAYSDLFAFVKDGQLDFCFYSIATDPPIISSLEVLQIDPLSYDSAQTGDNYILVNYGRLSPGSSQWGPGFTSDPDAFGRSWQSDSDYRAASSKSARVITTKEKITGVEEAPNYFPMKLYQSAVTFDGGLEYELAVDAKLDYLLWFHFAEIDSSVKKAGERVFDVLVNDKNVSRVDIFKETGSFAAYTLNYTVKNLSNYVLSVKLLPVAGAPLICGLENYAMVPADLATVPEQVVAMKALKDSLRIPDRMGWNGDPCAPTDWDAWEGVTCTKTNGTGLVITQIELGSQSLKGYISEQISLLSNLISLNLSSNSLDDTLPIGLGQKSLAQLDLSNNQFSGSIPESLTSSNLQLVRLNNNLLEGRVPEELYSVGLHGGTIDLSGNKGLCGVPPLPDCAMFWENGHLSKGGKIAIGLSCFFFVAVLLLVIYIFCIRRGRNDYDFGLPSDLISLAAKRNRYQRQKSLMLLEMESQHAKGSKARQQFISLPEVTAVQSVVGRHEPEEDWKVGFRDRDLAEVFNEMLDEPLVVSPRLVDFLAKIIFVGSGRADEVLQATGGKPGLSQDKLRRYEPNRCEKGPSEGTKSSSYILTS</sequence>
<feature type="compositionally biased region" description="Basic and acidic residues" evidence="6">
    <location>
        <begin position="717"/>
        <end position="731"/>
    </location>
</feature>
<evidence type="ECO:0000256" key="5">
    <source>
        <dbReference type="ARBA" id="ARBA00023136"/>
    </source>
</evidence>
<evidence type="ECO:0000256" key="6">
    <source>
        <dbReference type="SAM" id="MobiDB-lite"/>
    </source>
</evidence>
<feature type="transmembrane region" description="Helical" evidence="7">
    <location>
        <begin position="565"/>
        <end position="586"/>
    </location>
</feature>
<gene>
    <name evidence="9" type="ORF">V6N12_020471</name>
</gene>
<comment type="subcellular location">
    <subcellularLocation>
        <location evidence="1">Membrane</location>
        <topology evidence="1">Single-pass membrane protein</topology>
    </subcellularLocation>
</comment>
<evidence type="ECO:0000256" key="4">
    <source>
        <dbReference type="ARBA" id="ARBA00022989"/>
    </source>
</evidence>
<feature type="region of interest" description="Disordered" evidence="6">
    <location>
        <begin position="707"/>
        <end position="744"/>
    </location>
</feature>
<evidence type="ECO:0000256" key="1">
    <source>
        <dbReference type="ARBA" id="ARBA00004167"/>
    </source>
</evidence>
<evidence type="ECO:0000256" key="2">
    <source>
        <dbReference type="ARBA" id="ARBA00022692"/>
    </source>
</evidence>
<evidence type="ECO:0000256" key="7">
    <source>
        <dbReference type="SAM" id="Phobius"/>
    </source>
</evidence>
<dbReference type="PANTHER" id="PTHR45631">
    <property type="entry name" value="OS07G0107800 PROTEIN-RELATED"/>
    <property type="match status" value="1"/>
</dbReference>
<dbReference type="EMBL" id="JBBPBM010000039">
    <property type="protein sequence ID" value="KAK8525989.1"/>
    <property type="molecule type" value="Genomic_DNA"/>
</dbReference>
<dbReference type="InterPro" id="IPR024788">
    <property type="entry name" value="Malectin-like_Carb-bd_dom"/>
</dbReference>
<keyword evidence="4 7" id="KW-1133">Transmembrane helix</keyword>
<evidence type="ECO:0000313" key="9">
    <source>
        <dbReference type="EMBL" id="KAK8525989.1"/>
    </source>
</evidence>
<evidence type="ECO:0000259" key="8">
    <source>
        <dbReference type="Pfam" id="PF12819"/>
    </source>
</evidence>
<feature type="compositionally biased region" description="Polar residues" evidence="6">
    <location>
        <begin position="734"/>
        <end position="744"/>
    </location>
</feature>
<dbReference type="PANTHER" id="PTHR45631:SF191">
    <property type="entry name" value="DI-GLUCOSE BINDING PROTEIN WITH LEUCINE-RICH REPEAT DOMAIN-CONTAINING PROTEIN"/>
    <property type="match status" value="1"/>
</dbReference>
<accession>A0ABR2D0V5</accession>
<protein>
    <recommendedName>
        <fullName evidence="8">Malectin-like domain-containing protein</fullName>
    </recommendedName>
</protein>
<keyword evidence="5 7" id="KW-0472">Membrane</keyword>
<keyword evidence="2 7" id="KW-0812">Transmembrane</keyword>
<organism evidence="9 10">
    <name type="scientific">Hibiscus sabdariffa</name>
    <name type="common">roselle</name>
    <dbReference type="NCBI Taxonomy" id="183260"/>
    <lineage>
        <taxon>Eukaryota</taxon>
        <taxon>Viridiplantae</taxon>
        <taxon>Streptophyta</taxon>
        <taxon>Embryophyta</taxon>
        <taxon>Tracheophyta</taxon>
        <taxon>Spermatophyta</taxon>
        <taxon>Magnoliopsida</taxon>
        <taxon>eudicotyledons</taxon>
        <taxon>Gunneridae</taxon>
        <taxon>Pentapetalae</taxon>
        <taxon>rosids</taxon>
        <taxon>malvids</taxon>
        <taxon>Malvales</taxon>
        <taxon>Malvaceae</taxon>
        <taxon>Malvoideae</taxon>
        <taxon>Hibiscus</taxon>
    </lineage>
</organism>
<dbReference type="InterPro" id="IPR001611">
    <property type="entry name" value="Leu-rich_rpt"/>
</dbReference>
<name>A0ABR2D0V5_9ROSI</name>
<reference evidence="9 10" key="1">
    <citation type="journal article" date="2024" name="G3 (Bethesda)">
        <title>Genome assembly of Hibiscus sabdariffa L. provides insights into metabolisms of medicinal natural products.</title>
        <authorList>
            <person name="Kim T."/>
        </authorList>
    </citation>
    <scope>NUCLEOTIDE SEQUENCE [LARGE SCALE GENOMIC DNA]</scope>
    <source>
        <strain evidence="9">TK-2024</strain>
        <tissue evidence="9">Old leaves</tissue>
    </source>
</reference>
<comment type="caution">
    <text evidence="9">The sequence shown here is derived from an EMBL/GenBank/DDBJ whole genome shotgun (WGS) entry which is preliminary data.</text>
</comment>
<dbReference type="Gene3D" id="3.80.10.10">
    <property type="entry name" value="Ribonuclease Inhibitor"/>
    <property type="match status" value="1"/>
</dbReference>
<dbReference type="SUPFAM" id="SSF52058">
    <property type="entry name" value="L domain-like"/>
    <property type="match status" value="1"/>
</dbReference>
<proteinExistence type="predicted"/>
<keyword evidence="10" id="KW-1185">Reference proteome</keyword>
<evidence type="ECO:0000256" key="3">
    <source>
        <dbReference type="ARBA" id="ARBA00022729"/>
    </source>
</evidence>
<dbReference type="Pfam" id="PF12819">
    <property type="entry name" value="Malectin_like"/>
    <property type="match status" value="1"/>
</dbReference>
<feature type="domain" description="Malectin-like" evidence="8">
    <location>
        <begin position="47"/>
        <end position="376"/>
    </location>
</feature>